<dbReference type="EMBL" id="QICH01000001">
    <property type="protein sequence ID" value="PXF64497.1"/>
    <property type="molecule type" value="Genomic_DNA"/>
</dbReference>
<feature type="coiled-coil region" evidence="1">
    <location>
        <begin position="54"/>
        <end position="81"/>
    </location>
</feature>
<organism evidence="2 3">
    <name type="scientific">Kangiella spongicola</name>
    <dbReference type="NCBI Taxonomy" id="796379"/>
    <lineage>
        <taxon>Bacteria</taxon>
        <taxon>Pseudomonadati</taxon>
        <taxon>Pseudomonadota</taxon>
        <taxon>Gammaproteobacteria</taxon>
        <taxon>Kangiellales</taxon>
        <taxon>Kangiellaceae</taxon>
        <taxon>Kangiella</taxon>
    </lineage>
</organism>
<keyword evidence="3" id="KW-1185">Reference proteome</keyword>
<evidence type="ECO:0000313" key="3">
    <source>
        <dbReference type="Proteomes" id="UP000247689"/>
    </source>
</evidence>
<dbReference type="RefSeq" id="WP_110200546.1">
    <property type="nucleotide sequence ID" value="NZ_QICH01000001.1"/>
</dbReference>
<protein>
    <submittedName>
        <fullName evidence="2">Uncharacterized protein</fullName>
    </submittedName>
</protein>
<evidence type="ECO:0000313" key="2">
    <source>
        <dbReference type="EMBL" id="PXF64497.1"/>
    </source>
</evidence>
<proteinExistence type="predicted"/>
<dbReference type="Proteomes" id="UP000247689">
    <property type="component" value="Unassembled WGS sequence"/>
</dbReference>
<evidence type="ECO:0000256" key="1">
    <source>
        <dbReference type="SAM" id="Coils"/>
    </source>
</evidence>
<name>A0A318DC25_9GAMM</name>
<reference evidence="2 3" key="1">
    <citation type="submission" date="2018-05" db="EMBL/GenBank/DDBJ databases">
        <title>Kangiella spongicola genome sequence.</title>
        <authorList>
            <person name="Maclea K.S."/>
            <person name="Goen A.E."/>
            <person name="Kelley C."/>
            <person name="Underriner A."/>
            <person name="Silverwood T."/>
            <person name="Trachtenberg A.M."/>
        </authorList>
    </citation>
    <scope>NUCLEOTIDE SEQUENCE [LARGE SCALE GENOMIC DNA]</scope>
    <source>
        <strain evidence="2 3">ATCC BAA-2076</strain>
    </source>
</reference>
<accession>A0A318DC25</accession>
<dbReference type="OrthoDB" id="6228857at2"/>
<dbReference type="AlphaFoldDB" id="A0A318DC25"/>
<gene>
    <name evidence="2" type="ORF">DL796_04985</name>
</gene>
<comment type="caution">
    <text evidence="2">The sequence shown here is derived from an EMBL/GenBank/DDBJ whole genome shotgun (WGS) entry which is preliminary data.</text>
</comment>
<keyword evidence="1" id="KW-0175">Coiled coil</keyword>
<sequence>MIKFITGVFIGFMACFIVLEDMDSGTRVAQEAGNSNEAIKEYEQNSDVIGMDNSDNNSLVIKRLEAKNKELSEELAELKANKGAAPIRPIKSLQEPDVEKAFYQDLPETHKDMLNFDNIGTRFGFLESVHAEFITEEKNDHWALEKEQQIESYLYSHPSSELFRLIGVKCKTSICEIYATVYSLDNAVWSQVVNDMKLQAWWESKFNTVTVQKRNTKGELNVFTVLQ</sequence>
<dbReference type="PROSITE" id="PS51257">
    <property type="entry name" value="PROKAR_LIPOPROTEIN"/>
    <property type="match status" value="1"/>
</dbReference>